<proteinExistence type="predicted"/>
<reference evidence="3 4" key="1">
    <citation type="journal article" date="2014" name="Int. J. Syst. Evol. Microbiol.">
        <title>Nocardioides zeae sp. nov., isolated from the stem of Zea mays.</title>
        <authorList>
            <person name="Glaeser S.P."/>
            <person name="McInroy J.A."/>
            <person name="Busse H.J."/>
            <person name="Kampfer P."/>
        </authorList>
    </citation>
    <scope>NUCLEOTIDE SEQUENCE [LARGE SCALE GENOMIC DNA]</scope>
    <source>
        <strain evidence="3 4">JCM 30728</strain>
    </source>
</reference>
<dbReference type="InterPro" id="IPR032093">
    <property type="entry name" value="PhoD_N"/>
</dbReference>
<name>A0A6P0HK06_9ACTN</name>
<dbReference type="PANTHER" id="PTHR43606:SF1">
    <property type="entry name" value="PHOD-LIKE PHOSPHATASE METALLOPHOSPHATASE DOMAIN-CONTAINING PROTEIN"/>
    <property type="match status" value="1"/>
</dbReference>
<keyword evidence="4" id="KW-1185">Reference proteome</keyword>
<dbReference type="InterPro" id="IPR018946">
    <property type="entry name" value="PhoD-like_MPP"/>
</dbReference>
<dbReference type="Proteomes" id="UP000468687">
    <property type="component" value="Unassembled WGS sequence"/>
</dbReference>
<evidence type="ECO:0000313" key="4">
    <source>
        <dbReference type="Proteomes" id="UP000468687"/>
    </source>
</evidence>
<dbReference type="EMBL" id="JAAGXA010000006">
    <property type="protein sequence ID" value="NEN78567.1"/>
    <property type="molecule type" value="Genomic_DNA"/>
</dbReference>
<dbReference type="InterPro" id="IPR038607">
    <property type="entry name" value="PhoD-like_sf"/>
</dbReference>
<dbReference type="Pfam" id="PF16655">
    <property type="entry name" value="PhoD_N"/>
    <property type="match status" value="1"/>
</dbReference>
<dbReference type="SUPFAM" id="SSF56300">
    <property type="entry name" value="Metallo-dependent phosphatases"/>
    <property type="match status" value="1"/>
</dbReference>
<gene>
    <name evidence="3" type="ORF">G3T38_09780</name>
</gene>
<dbReference type="CDD" id="cd07389">
    <property type="entry name" value="MPP_PhoD"/>
    <property type="match status" value="1"/>
</dbReference>
<evidence type="ECO:0000259" key="1">
    <source>
        <dbReference type="Pfam" id="PF09423"/>
    </source>
</evidence>
<dbReference type="InterPro" id="IPR052900">
    <property type="entry name" value="Phospholipid_Metab_Enz"/>
</dbReference>
<comment type="caution">
    <text evidence="3">The sequence shown here is derived from an EMBL/GenBank/DDBJ whole genome shotgun (WGS) entry which is preliminary data.</text>
</comment>
<sequence length="549" mass="59796">MSRSRLLGQSVIQRRGVLALGGGVVGGVLLGRPPVDGDAVQARVTSRPVPRSTPGLVRSRDAITHAQTGDVTPTSGVLWARGTAPGQLQVRLRSGSRVIGTRVGPAGTADTDFTARVSLAGLEPGRDYEADLWFAGSDGTESDPTHVSFTTPSDTPARTTFAWSGDTCGQGYGISPDAGGLLGYGAVADLRPDVFIHCGDNIYADEPITDTMVEVDGSVWRNVVTEHVQRPAQTLAEFRGRYRYVLLDENVRRLHATTPVIAQWDDHETTNNWYPGEVLTDDTTTFRYTDERRVDVLARMARQAFQEHMPIGEAHLLGRGSTGFAEKGLYRKVPRGAHLDVFCLDQRTFRGANYAGTTEGEPALLGEEQTEWLIREVTASRATWKVISADQPIGLAPRRQQDLDGYGNGDHGAPRGREHELARILSAFKAAGVRNVVWITADVHFTAAHRFDPADATYADFDPFWEFISGPLAACAFGTKEPDRTFGATQLYVKGNTVDHRRAPRPDQTYVGWGEIDADGRLRVELRDAAGTVLWSVDLDPVDPVTPPA</sequence>
<dbReference type="Pfam" id="PF09423">
    <property type="entry name" value="PhoD"/>
    <property type="match status" value="1"/>
</dbReference>
<dbReference type="AlphaFoldDB" id="A0A6P0HK06"/>
<evidence type="ECO:0000313" key="3">
    <source>
        <dbReference type="EMBL" id="NEN78567.1"/>
    </source>
</evidence>
<dbReference type="Gene3D" id="3.60.21.70">
    <property type="entry name" value="PhoD-like phosphatase"/>
    <property type="match status" value="1"/>
</dbReference>
<feature type="domain" description="PhoD-like phosphatase metallophosphatase" evidence="1">
    <location>
        <begin position="161"/>
        <end position="528"/>
    </location>
</feature>
<evidence type="ECO:0000259" key="2">
    <source>
        <dbReference type="Pfam" id="PF16655"/>
    </source>
</evidence>
<protein>
    <submittedName>
        <fullName evidence="3">Alkaline phosphatase</fullName>
    </submittedName>
</protein>
<organism evidence="3 4">
    <name type="scientific">Nocardioides zeae</name>
    <dbReference type="NCBI Taxonomy" id="1457234"/>
    <lineage>
        <taxon>Bacteria</taxon>
        <taxon>Bacillati</taxon>
        <taxon>Actinomycetota</taxon>
        <taxon>Actinomycetes</taxon>
        <taxon>Propionibacteriales</taxon>
        <taxon>Nocardioidaceae</taxon>
        <taxon>Nocardioides</taxon>
    </lineage>
</organism>
<dbReference type="PANTHER" id="PTHR43606">
    <property type="entry name" value="PHOSPHATASE, PUTATIVE (AFU_ORTHOLOGUE AFUA_6G08710)-RELATED"/>
    <property type="match status" value="1"/>
</dbReference>
<dbReference type="RefSeq" id="WP_163772125.1">
    <property type="nucleotide sequence ID" value="NZ_JAAGXA010000006.1"/>
</dbReference>
<feature type="domain" description="Phospholipase D N-terminal" evidence="2">
    <location>
        <begin position="67"/>
        <end position="128"/>
    </location>
</feature>
<accession>A0A6P0HK06</accession>
<dbReference type="InterPro" id="IPR029052">
    <property type="entry name" value="Metallo-depent_PP-like"/>
</dbReference>